<feature type="region of interest" description="Disordered" evidence="1">
    <location>
        <begin position="17"/>
        <end position="45"/>
    </location>
</feature>
<proteinExistence type="predicted"/>
<evidence type="ECO:0000256" key="1">
    <source>
        <dbReference type="SAM" id="MobiDB-lite"/>
    </source>
</evidence>
<dbReference type="EMBL" id="UINC01227357">
    <property type="protein sequence ID" value="SVE58199.1"/>
    <property type="molecule type" value="Genomic_DNA"/>
</dbReference>
<feature type="non-terminal residue" evidence="2">
    <location>
        <position position="1"/>
    </location>
</feature>
<organism evidence="2">
    <name type="scientific">marine metagenome</name>
    <dbReference type="NCBI Taxonomy" id="408172"/>
    <lineage>
        <taxon>unclassified sequences</taxon>
        <taxon>metagenomes</taxon>
        <taxon>ecological metagenomes</taxon>
    </lineage>
</organism>
<sequence>VAETAACPQFTLCRSVSDDTRTADSSVTTASHGPTRPARDHHSWSNPEQIRVRHLDLDWVFGLTQAGNAEGAHQWL</sequence>
<gene>
    <name evidence="2" type="ORF">METZ01_LOCUS511053</name>
</gene>
<accession>A0A383ENJ7</accession>
<dbReference type="AlphaFoldDB" id="A0A383ENJ7"/>
<reference evidence="2" key="1">
    <citation type="submission" date="2018-05" db="EMBL/GenBank/DDBJ databases">
        <authorList>
            <person name="Lanie J.A."/>
            <person name="Ng W.-L."/>
            <person name="Kazmierczak K.M."/>
            <person name="Andrzejewski T.M."/>
            <person name="Davidsen T.M."/>
            <person name="Wayne K.J."/>
            <person name="Tettelin H."/>
            <person name="Glass J.I."/>
            <person name="Rusch D."/>
            <person name="Podicherti R."/>
            <person name="Tsui H.-C.T."/>
            <person name="Winkler M.E."/>
        </authorList>
    </citation>
    <scope>NUCLEOTIDE SEQUENCE</scope>
</reference>
<feature type="non-terminal residue" evidence="2">
    <location>
        <position position="76"/>
    </location>
</feature>
<evidence type="ECO:0000313" key="2">
    <source>
        <dbReference type="EMBL" id="SVE58199.1"/>
    </source>
</evidence>
<protein>
    <submittedName>
        <fullName evidence="2">Uncharacterized protein</fullName>
    </submittedName>
</protein>
<feature type="compositionally biased region" description="Polar residues" evidence="1">
    <location>
        <begin position="23"/>
        <end position="32"/>
    </location>
</feature>
<name>A0A383ENJ7_9ZZZZ</name>